<proteinExistence type="predicted"/>
<evidence type="ECO:0000313" key="4">
    <source>
        <dbReference type="Proteomes" id="UP000326458"/>
    </source>
</evidence>
<dbReference type="Gene3D" id="2.60.40.10">
    <property type="entry name" value="Immunoglobulins"/>
    <property type="match status" value="1"/>
</dbReference>
<dbReference type="InterPro" id="IPR013106">
    <property type="entry name" value="Ig_V-set"/>
</dbReference>
<dbReference type="SUPFAM" id="SSF48726">
    <property type="entry name" value="Immunoglobulin"/>
    <property type="match status" value="1"/>
</dbReference>
<dbReference type="Proteomes" id="UP000326458">
    <property type="component" value="Unassembled WGS sequence"/>
</dbReference>
<evidence type="ECO:0000259" key="2">
    <source>
        <dbReference type="Pfam" id="PF07686"/>
    </source>
</evidence>
<feature type="domain" description="Immunoglobulin V-set" evidence="2">
    <location>
        <begin position="8"/>
        <end position="63"/>
    </location>
</feature>
<feature type="region of interest" description="Disordered" evidence="1">
    <location>
        <begin position="51"/>
        <end position="100"/>
    </location>
</feature>
<feature type="compositionally biased region" description="Polar residues" evidence="1">
    <location>
        <begin position="1"/>
        <end position="30"/>
    </location>
</feature>
<organism evidence="3 4">
    <name type="scientific">Muntiacus muntjak</name>
    <name type="common">Barking deer</name>
    <name type="synonym">Indian muntjac</name>
    <dbReference type="NCBI Taxonomy" id="9888"/>
    <lineage>
        <taxon>Eukaryota</taxon>
        <taxon>Metazoa</taxon>
        <taxon>Chordata</taxon>
        <taxon>Craniata</taxon>
        <taxon>Vertebrata</taxon>
        <taxon>Euteleostomi</taxon>
        <taxon>Mammalia</taxon>
        <taxon>Eutheria</taxon>
        <taxon>Laurasiatheria</taxon>
        <taxon>Artiodactyla</taxon>
        <taxon>Ruminantia</taxon>
        <taxon>Pecora</taxon>
        <taxon>Cervidae</taxon>
        <taxon>Muntiacinae</taxon>
        <taxon>Muntiacus</taxon>
    </lineage>
</organism>
<feature type="non-terminal residue" evidence="3">
    <location>
        <position position="1"/>
    </location>
</feature>
<protein>
    <recommendedName>
        <fullName evidence="2">Immunoglobulin V-set domain-containing protein</fullName>
    </recommendedName>
</protein>
<comment type="caution">
    <text evidence="3">The sequence shown here is derived from an EMBL/GenBank/DDBJ whole genome shotgun (WGS) entry which is preliminary data.</text>
</comment>
<feature type="region of interest" description="Disordered" evidence="1">
    <location>
        <begin position="1"/>
        <end position="36"/>
    </location>
</feature>
<dbReference type="Pfam" id="PF07686">
    <property type="entry name" value="V-set"/>
    <property type="match status" value="1"/>
</dbReference>
<dbReference type="EMBL" id="VCEA01003185">
    <property type="protein sequence ID" value="KAB0338784.1"/>
    <property type="molecule type" value="Genomic_DNA"/>
</dbReference>
<name>A0A5N3UQ20_MUNMU</name>
<reference evidence="3 4" key="1">
    <citation type="submission" date="2019-06" db="EMBL/GenBank/DDBJ databases">
        <title>Discovery of a novel chromosome fission-fusion reversal in muntjac.</title>
        <authorList>
            <person name="Mudd A.B."/>
            <person name="Bredeson J.V."/>
            <person name="Baum R."/>
            <person name="Hockemeyer D."/>
            <person name="Rokhsar D.S."/>
        </authorList>
    </citation>
    <scope>NUCLEOTIDE SEQUENCE [LARGE SCALE GENOMIC DNA]</scope>
    <source>
        <strain evidence="3">UTSW_UCB_Mm</strain>
        <tissue evidence="3">Fibroblast cell line</tissue>
    </source>
</reference>
<keyword evidence="4" id="KW-1185">Reference proteome</keyword>
<dbReference type="AlphaFoldDB" id="A0A5N3UQ20"/>
<evidence type="ECO:0000313" key="3">
    <source>
        <dbReference type="EMBL" id="KAB0338784.1"/>
    </source>
</evidence>
<dbReference type="InterPro" id="IPR036179">
    <property type="entry name" value="Ig-like_dom_sf"/>
</dbReference>
<accession>A0A5N3UQ20</accession>
<feature type="compositionally biased region" description="Polar residues" evidence="1">
    <location>
        <begin position="54"/>
        <end position="68"/>
    </location>
</feature>
<dbReference type="InterPro" id="IPR013783">
    <property type="entry name" value="Ig-like_fold"/>
</dbReference>
<sequence length="100" mass="10260">SVSQPVLTQPASLSLSPGASERLSCTPSSGYSGGTLPITWYQQKPGSPSRYLLSYNSDSPKHQGSGSPAASLDPKTPGPVQGSCSSLGCSPRPRLTITVL</sequence>
<gene>
    <name evidence="3" type="ORF">FD754_024339</name>
</gene>
<evidence type="ECO:0000256" key="1">
    <source>
        <dbReference type="SAM" id="MobiDB-lite"/>
    </source>
</evidence>